<dbReference type="Proteomes" id="UP000887159">
    <property type="component" value="Unassembled WGS sequence"/>
</dbReference>
<dbReference type="EMBL" id="BMAU01021032">
    <property type="protein sequence ID" value="GFX87275.1"/>
    <property type="molecule type" value="Genomic_DNA"/>
</dbReference>
<protein>
    <submittedName>
        <fullName evidence="1">Uncharacterized protein</fullName>
    </submittedName>
</protein>
<evidence type="ECO:0000313" key="1">
    <source>
        <dbReference type="EMBL" id="GFX87275.1"/>
    </source>
</evidence>
<accession>A0A8X6R351</accession>
<evidence type="ECO:0000313" key="2">
    <source>
        <dbReference type="Proteomes" id="UP000887159"/>
    </source>
</evidence>
<proteinExistence type="predicted"/>
<keyword evidence="2" id="KW-1185">Reference proteome</keyword>
<reference evidence="1" key="1">
    <citation type="submission" date="2020-08" db="EMBL/GenBank/DDBJ databases">
        <title>Multicomponent nature underlies the extraordinary mechanical properties of spider dragline silk.</title>
        <authorList>
            <person name="Kono N."/>
            <person name="Nakamura H."/>
            <person name="Mori M."/>
            <person name="Yoshida Y."/>
            <person name="Ohtoshi R."/>
            <person name="Malay A.D."/>
            <person name="Moran D.A.P."/>
            <person name="Tomita M."/>
            <person name="Numata K."/>
            <person name="Arakawa K."/>
        </authorList>
    </citation>
    <scope>NUCLEOTIDE SEQUENCE</scope>
</reference>
<name>A0A8X6R351_TRICX</name>
<comment type="caution">
    <text evidence="1">The sequence shown here is derived from an EMBL/GenBank/DDBJ whole genome shotgun (WGS) entry which is preliminary data.</text>
</comment>
<dbReference type="AlphaFoldDB" id="A0A8X6R351"/>
<sequence length="105" mass="12438">MTPPHEHWLVKKEERPFALSLHSISHSADMPIPDPPKKYNIVRYVEENEFIRPGTSHDQDFEAEDLNELPRLNQEELSNLVRYLDFPKQKAELLASRLQYYSYQA</sequence>
<gene>
    <name evidence="1" type="ORF">TNCV_3820051</name>
</gene>
<organism evidence="1 2">
    <name type="scientific">Trichonephila clavipes</name>
    <name type="common">Golden silk orbweaver</name>
    <name type="synonym">Nephila clavipes</name>
    <dbReference type="NCBI Taxonomy" id="2585209"/>
    <lineage>
        <taxon>Eukaryota</taxon>
        <taxon>Metazoa</taxon>
        <taxon>Ecdysozoa</taxon>
        <taxon>Arthropoda</taxon>
        <taxon>Chelicerata</taxon>
        <taxon>Arachnida</taxon>
        <taxon>Araneae</taxon>
        <taxon>Araneomorphae</taxon>
        <taxon>Entelegynae</taxon>
        <taxon>Araneoidea</taxon>
        <taxon>Nephilidae</taxon>
        <taxon>Trichonephila</taxon>
    </lineage>
</organism>